<dbReference type="PANTHER" id="PTHR42866:SF1">
    <property type="entry name" value="SPORE COAT POLYSACCHARIDE BIOSYNTHESIS PROTEIN SPSF"/>
    <property type="match status" value="1"/>
</dbReference>
<dbReference type="InterPro" id="IPR003329">
    <property type="entry name" value="Cytidylyl_trans"/>
</dbReference>
<reference evidence="2" key="1">
    <citation type="submission" date="2017-09" db="EMBL/GenBank/DDBJ databases">
        <title>Depth-based differentiation of microbial function through sediment-hosted aquifers and enrichment of novel symbionts in the deep terrestrial subsurface.</title>
        <authorList>
            <person name="Probst A.J."/>
            <person name="Ladd B."/>
            <person name="Jarett J.K."/>
            <person name="Geller-Mcgrath D.E."/>
            <person name="Sieber C.M.K."/>
            <person name="Emerson J.B."/>
            <person name="Anantharaman K."/>
            <person name="Thomas B.C."/>
            <person name="Malmstrom R."/>
            <person name="Stieglmeier M."/>
            <person name="Klingl A."/>
            <person name="Woyke T."/>
            <person name="Ryan C.M."/>
            <person name="Banfield J.F."/>
        </authorList>
    </citation>
    <scope>NUCLEOTIDE SEQUENCE [LARGE SCALE GENOMIC DNA]</scope>
</reference>
<comment type="caution">
    <text evidence="1">The sequence shown here is derived from an EMBL/GenBank/DDBJ whole genome shotgun (WGS) entry which is preliminary data.</text>
</comment>
<keyword evidence="1" id="KW-0548">Nucleotidyltransferase</keyword>
<evidence type="ECO:0000313" key="2">
    <source>
        <dbReference type="Proteomes" id="UP000231157"/>
    </source>
</evidence>
<keyword evidence="1" id="KW-0808">Transferase</keyword>
<dbReference type="Pfam" id="PF02348">
    <property type="entry name" value="CTP_transf_3"/>
    <property type="match status" value="1"/>
</dbReference>
<dbReference type="EMBL" id="PFAZ01000008">
    <property type="protein sequence ID" value="PIR89060.1"/>
    <property type="molecule type" value="Genomic_DNA"/>
</dbReference>
<dbReference type="InterPro" id="IPR029044">
    <property type="entry name" value="Nucleotide-diphossugar_trans"/>
</dbReference>
<dbReference type="Gene3D" id="3.90.550.10">
    <property type="entry name" value="Spore Coat Polysaccharide Biosynthesis Protein SpsA, Chain A"/>
    <property type="match status" value="1"/>
</dbReference>
<proteinExistence type="predicted"/>
<evidence type="ECO:0000313" key="1">
    <source>
        <dbReference type="EMBL" id="PIR89060.1"/>
    </source>
</evidence>
<dbReference type="GO" id="GO:0005829">
    <property type="term" value="C:cytosol"/>
    <property type="evidence" value="ECO:0007669"/>
    <property type="project" value="TreeGrafter"/>
</dbReference>
<protein>
    <submittedName>
        <fullName evidence="1">Acylneuraminate cytidylyltransferase</fullName>
    </submittedName>
</protein>
<gene>
    <name evidence="1" type="ORF">COU07_03145</name>
</gene>
<dbReference type="SUPFAM" id="SSF53448">
    <property type="entry name" value="Nucleotide-diphospho-sugar transferases"/>
    <property type="match status" value="1"/>
</dbReference>
<dbReference type="GO" id="GO:0016779">
    <property type="term" value="F:nucleotidyltransferase activity"/>
    <property type="evidence" value="ECO:0007669"/>
    <property type="project" value="UniProtKB-KW"/>
</dbReference>
<dbReference type="AlphaFoldDB" id="A0A2H0URL9"/>
<dbReference type="CDD" id="cd02518">
    <property type="entry name" value="GT2_SpsF"/>
    <property type="match status" value="1"/>
</dbReference>
<dbReference type="PANTHER" id="PTHR42866">
    <property type="entry name" value="3-DEOXY-MANNO-OCTULOSONATE CYTIDYLYLTRANSFERASE"/>
    <property type="match status" value="1"/>
</dbReference>
<sequence>MKTICIIQARMGSTRLLGKILLPLEGKPLLLRVVDRVLKAESVDEIIVATTTKERDEKIVELIKNYNPKVSAYRGSEEDVLDRYYQAVKEKNPDLVVRVTSDNPFIDPDIINKTVQEFKDDPSLEYASNNIGEHTYPRGLDTEAIKFTTLKKLWETTTESVDREHVTIHVKRFPNNFKWKTIKADKDYSKYRLTVDEESDYKLTQELYKILEKEKPDFRMQDVIKVLENNPDLFTINSHVEQKNKKY</sequence>
<name>A0A2H0URL9_9BACT</name>
<dbReference type="Proteomes" id="UP000231157">
    <property type="component" value="Unassembled WGS sequence"/>
</dbReference>
<organism evidence="1 2">
    <name type="scientific">Candidatus Harrisonbacteria bacterium CG10_big_fil_rev_8_21_14_0_10_40_38</name>
    <dbReference type="NCBI Taxonomy" id="1974583"/>
    <lineage>
        <taxon>Bacteria</taxon>
        <taxon>Candidatus Harrisoniibacteriota</taxon>
    </lineage>
</organism>
<accession>A0A2H0URL9</accession>